<dbReference type="AlphaFoldDB" id="D8LNR7"/>
<evidence type="ECO:0000256" key="1">
    <source>
        <dbReference type="SAM" id="MobiDB-lite"/>
    </source>
</evidence>
<feature type="region of interest" description="Disordered" evidence="1">
    <location>
        <begin position="17"/>
        <end position="56"/>
    </location>
</feature>
<organism evidence="2 3">
    <name type="scientific">Ectocarpus siliculosus</name>
    <name type="common">Brown alga</name>
    <name type="synonym">Conferva siliculosa</name>
    <dbReference type="NCBI Taxonomy" id="2880"/>
    <lineage>
        <taxon>Eukaryota</taxon>
        <taxon>Sar</taxon>
        <taxon>Stramenopiles</taxon>
        <taxon>Ochrophyta</taxon>
        <taxon>PX clade</taxon>
        <taxon>Phaeophyceae</taxon>
        <taxon>Ectocarpales</taxon>
        <taxon>Ectocarpaceae</taxon>
        <taxon>Ectocarpus</taxon>
    </lineage>
</organism>
<sequence length="105" mass="10635">MRVGLATARALGFVTRRARRGRGPCSQSGLHRTPNAAAGPQAAGPRTASSSAASQGRMVEEFVMSRSQLGAATVLATQIRGAVCSVGGGDFSLEVEGDGDDDDGT</sequence>
<evidence type="ECO:0000313" key="2">
    <source>
        <dbReference type="EMBL" id="CBN78277.1"/>
    </source>
</evidence>
<name>D8LNR7_ECTSI</name>
<protein>
    <submittedName>
        <fullName evidence="2">Uncharacterized protein</fullName>
    </submittedName>
</protein>
<reference evidence="2 3" key="1">
    <citation type="journal article" date="2010" name="Nature">
        <title>The Ectocarpus genome and the independent evolution of multicellularity in brown algae.</title>
        <authorList>
            <person name="Cock J.M."/>
            <person name="Sterck L."/>
            <person name="Rouze P."/>
            <person name="Scornet D."/>
            <person name="Allen A.E."/>
            <person name="Amoutzias G."/>
            <person name="Anthouard V."/>
            <person name="Artiguenave F."/>
            <person name="Aury J.M."/>
            <person name="Badger J.H."/>
            <person name="Beszteri B."/>
            <person name="Billiau K."/>
            <person name="Bonnet E."/>
            <person name="Bothwell J.H."/>
            <person name="Bowler C."/>
            <person name="Boyen C."/>
            <person name="Brownlee C."/>
            <person name="Carrano C.J."/>
            <person name="Charrier B."/>
            <person name="Cho G.Y."/>
            <person name="Coelho S.M."/>
            <person name="Collen J."/>
            <person name="Corre E."/>
            <person name="Da Silva C."/>
            <person name="Delage L."/>
            <person name="Delaroque N."/>
            <person name="Dittami S.M."/>
            <person name="Doulbeau S."/>
            <person name="Elias M."/>
            <person name="Farnham G."/>
            <person name="Gachon C.M."/>
            <person name="Gschloessl B."/>
            <person name="Heesch S."/>
            <person name="Jabbari K."/>
            <person name="Jubin C."/>
            <person name="Kawai H."/>
            <person name="Kimura K."/>
            <person name="Kloareg B."/>
            <person name="Kupper F.C."/>
            <person name="Lang D."/>
            <person name="Le Bail A."/>
            <person name="Leblanc C."/>
            <person name="Lerouge P."/>
            <person name="Lohr M."/>
            <person name="Lopez P.J."/>
            <person name="Martens C."/>
            <person name="Maumus F."/>
            <person name="Michel G."/>
            <person name="Miranda-Saavedra D."/>
            <person name="Morales J."/>
            <person name="Moreau H."/>
            <person name="Motomura T."/>
            <person name="Nagasato C."/>
            <person name="Napoli C.A."/>
            <person name="Nelson D.R."/>
            <person name="Nyvall-Collen P."/>
            <person name="Peters A.F."/>
            <person name="Pommier C."/>
            <person name="Potin P."/>
            <person name="Poulain J."/>
            <person name="Quesneville H."/>
            <person name="Read B."/>
            <person name="Rensing S.A."/>
            <person name="Ritter A."/>
            <person name="Rousvoal S."/>
            <person name="Samanta M."/>
            <person name="Samson G."/>
            <person name="Schroeder D.C."/>
            <person name="Segurens B."/>
            <person name="Strittmatter M."/>
            <person name="Tonon T."/>
            <person name="Tregear J.W."/>
            <person name="Valentin K."/>
            <person name="von Dassow P."/>
            <person name="Yamagishi T."/>
            <person name="Van de Peer Y."/>
            <person name="Wincker P."/>
        </authorList>
    </citation>
    <scope>NUCLEOTIDE SEQUENCE [LARGE SCALE GENOMIC DNA]</scope>
    <source>
        <strain evidence="3">Ec32 / CCAP1310/4</strain>
    </source>
</reference>
<dbReference type="InParanoid" id="D8LNR7"/>
<accession>D8LNR7</accession>
<evidence type="ECO:0000313" key="3">
    <source>
        <dbReference type="Proteomes" id="UP000002630"/>
    </source>
</evidence>
<feature type="compositionally biased region" description="Low complexity" evidence="1">
    <location>
        <begin position="32"/>
        <end position="48"/>
    </location>
</feature>
<dbReference type="Proteomes" id="UP000002630">
    <property type="component" value="Unassembled WGS sequence"/>
</dbReference>
<dbReference type="EMBL" id="FN649760">
    <property type="protein sequence ID" value="CBN78277.1"/>
    <property type="molecule type" value="Genomic_DNA"/>
</dbReference>
<gene>
    <name evidence="2" type="ORF">Esi_0005_0152</name>
</gene>
<proteinExistence type="predicted"/>
<keyword evidence="3" id="KW-1185">Reference proteome</keyword>